<comment type="caution">
    <text evidence="1">The sequence shown here is derived from an EMBL/GenBank/DDBJ whole genome shotgun (WGS) entry which is preliminary data.</text>
</comment>
<accession>A0A5J4UEV0</accession>
<dbReference type="Proteomes" id="UP000324800">
    <property type="component" value="Unassembled WGS sequence"/>
</dbReference>
<reference evidence="1 2" key="1">
    <citation type="submission" date="2019-03" db="EMBL/GenBank/DDBJ databases">
        <title>Single cell metagenomics reveals metabolic interactions within the superorganism composed of flagellate Streblomastix strix and complex community of Bacteroidetes bacteria on its surface.</title>
        <authorList>
            <person name="Treitli S.C."/>
            <person name="Kolisko M."/>
            <person name="Husnik F."/>
            <person name="Keeling P."/>
            <person name="Hampl V."/>
        </authorList>
    </citation>
    <scope>NUCLEOTIDE SEQUENCE [LARGE SCALE GENOMIC DNA]</scope>
    <source>
        <strain evidence="1">ST1C</strain>
    </source>
</reference>
<name>A0A5J4UEV0_9EUKA</name>
<proteinExistence type="predicted"/>
<dbReference type="AlphaFoldDB" id="A0A5J4UEV0"/>
<sequence length="76" mass="9193">LYDENSDLKIKVAFFEKEIKRNDDENAQYRQQQYKKNADGESRRSLTCKRRLNMKKKLVKKKIMLFKGGRKPQKKL</sequence>
<feature type="non-terminal residue" evidence="1">
    <location>
        <position position="1"/>
    </location>
</feature>
<dbReference type="EMBL" id="SNRW01017249">
    <property type="protein sequence ID" value="KAA6368541.1"/>
    <property type="molecule type" value="Genomic_DNA"/>
</dbReference>
<protein>
    <submittedName>
        <fullName evidence="1">Uncharacterized protein</fullName>
    </submittedName>
</protein>
<organism evidence="1 2">
    <name type="scientific">Streblomastix strix</name>
    <dbReference type="NCBI Taxonomy" id="222440"/>
    <lineage>
        <taxon>Eukaryota</taxon>
        <taxon>Metamonada</taxon>
        <taxon>Preaxostyla</taxon>
        <taxon>Oxymonadida</taxon>
        <taxon>Streblomastigidae</taxon>
        <taxon>Streblomastix</taxon>
    </lineage>
</organism>
<evidence type="ECO:0000313" key="2">
    <source>
        <dbReference type="Proteomes" id="UP000324800"/>
    </source>
</evidence>
<gene>
    <name evidence="1" type="ORF">EZS28_035931</name>
</gene>
<evidence type="ECO:0000313" key="1">
    <source>
        <dbReference type="EMBL" id="KAA6368541.1"/>
    </source>
</evidence>